<protein>
    <recommendedName>
        <fullName evidence="7">Cerato-platanin</fullName>
    </recommendedName>
</protein>
<evidence type="ECO:0000256" key="4">
    <source>
        <dbReference type="SAM" id="SignalP"/>
    </source>
</evidence>
<dbReference type="Pfam" id="PF07249">
    <property type="entry name" value="Cerato-platanin"/>
    <property type="match status" value="1"/>
</dbReference>
<accession>A0A2R6NXA1</accession>
<feature type="chain" id="PRO_5015302265" description="Cerato-platanin" evidence="4">
    <location>
        <begin position="19"/>
        <end position="151"/>
    </location>
</feature>
<evidence type="ECO:0000256" key="1">
    <source>
        <dbReference type="ARBA" id="ARBA00004613"/>
    </source>
</evidence>
<feature type="signal peptide" evidence="4">
    <location>
        <begin position="1"/>
        <end position="18"/>
    </location>
</feature>
<comment type="subcellular location">
    <subcellularLocation>
        <location evidence="1">Secreted</location>
    </subcellularLocation>
</comment>
<evidence type="ECO:0000313" key="5">
    <source>
        <dbReference type="EMBL" id="PSR79033.1"/>
    </source>
</evidence>
<evidence type="ECO:0000256" key="2">
    <source>
        <dbReference type="ARBA" id="ARBA00010421"/>
    </source>
</evidence>
<evidence type="ECO:0000313" key="6">
    <source>
        <dbReference type="Proteomes" id="UP000186601"/>
    </source>
</evidence>
<dbReference type="InterPro" id="IPR010829">
    <property type="entry name" value="Cerato-platanin"/>
</dbReference>
<dbReference type="CDD" id="cd22778">
    <property type="entry name" value="DPBB_CEPL-like"/>
    <property type="match status" value="1"/>
</dbReference>
<dbReference type="EMBL" id="MLYV02000712">
    <property type="protein sequence ID" value="PSR79033.1"/>
    <property type="molecule type" value="Genomic_DNA"/>
</dbReference>
<comment type="caution">
    <text evidence="5">The sequence shown here is derived from an EMBL/GenBank/DDBJ whole genome shotgun (WGS) entry which is preliminary data.</text>
</comment>
<keyword evidence="6" id="KW-1185">Reference proteome</keyword>
<name>A0A2R6NXA1_9APHY</name>
<dbReference type="SUPFAM" id="SSF50685">
    <property type="entry name" value="Barwin-like endoglucanases"/>
    <property type="match status" value="1"/>
</dbReference>
<reference evidence="5 6" key="1">
    <citation type="submission" date="2018-02" db="EMBL/GenBank/DDBJ databases">
        <title>Genome sequence of the basidiomycete white-rot fungus Phlebia centrifuga.</title>
        <authorList>
            <person name="Granchi Z."/>
            <person name="Peng M."/>
            <person name="de Vries R.P."/>
            <person name="Hilden K."/>
            <person name="Makela M.R."/>
            <person name="Grigoriev I."/>
            <person name="Riley R."/>
        </authorList>
    </citation>
    <scope>NUCLEOTIDE SEQUENCE [LARGE SCALE GENOMIC DNA]</scope>
    <source>
        <strain evidence="5 6">FBCC195</strain>
    </source>
</reference>
<keyword evidence="4" id="KW-0732">Signal</keyword>
<sequence>MKFAALTSLLCAVTASLALPSARTTTAKVTYDQTYDNPNGSLNSVACSNGVNGLITKGMFPCRYTDFSSLPNFPFIGGVQGVSWNSTLCGSCWELTYNGTTIDVLAVDYAAAGFNIALEALDQLTYDQAVALGHVDAEFEQVSGTKCGLPA</sequence>
<organism evidence="5 6">
    <name type="scientific">Hermanssonia centrifuga</name>
    <dbReference type="NCBI Taxonomy" id="98765"/>
    <lineage>
        <taxon>Eukaryota</taxon>
        <taxon>Fungi</taxon>
        <taxon>Dikarya</taxon>
        <taxon>Basidiomycota</taxon>
        <taxon>Agaricomycotina</taxon>
        <taxon>Agaricomycetes</taxon>
        <taxon>Polyporales</taxon>
        <taxon>Meruliaceae</taxon>
        <taxon>Hermanssonia</taxon>
    </lineage>
</organism>
<keyword evidence="3" id="KW-0964">Secreted</keyword>
<dbReference type="GO" id="GO:0005576">
    <property type="term" value="C:extracellular region"/>
    <property type="evidence" value="ECO:0007669"/>
    <property type="project" value="UniProtKB-SubCell"/>
</dbReference>
<dbReference type="AlphaFoldDB" id="A0A2R6NXA1"/>
<dbReference type="OrthoDB" id="4898945at2759"/>
<dbReference type="Proteomes" id="UP000186601">
    <property type="component" value="Unassembled WGS sequence"/>
</dbReference>
<gene>
    <name evidence="5" type="ORF">PHLCEN_2v7220</name>
</gene>
<proteinExistence type="inferred from homology"/>
<evidence type="ECO:0008006" key="7">
    <source>
        <dbReference type="Google" id="ProtNLM"/>
    </source>
</evidence>
<dbReference type="Gene3D" id="2.40.40.10">
    <property type="entry name" value="RlpA-like domain"/>
    <property type="match status" value="1"/>
</dbReference>
<evidence type="ECO:0000256" key="3">
    <source>
        <dbReference type="ARBA" id="ARBA00022525"/>
    </source>
</evidence>
<dbReference type="InterPro" id="IPR036908">
    <property type="entry name" value="RlpA-like_sf"/>
</dbReference>
<comment type="similarity">
    <text evidence="2">Belongs to the cerato-platanin family.</text>
</comment>